<keyword evidence="1" id="KW-0812">Transmembrane</keyword>
<dbReference type="STRING" id="1609559.TQ32_00055"/>
<evidence type="ECO:0000313" key="2">
    <source>
        <dbReference type="EMBL" id="AMM53058.1"/>
    </source>
</evidence>
<name>A0A127B719_9EURY</name>
<feature type="transmembrane region" description="Helical" evidence="1">
    <location>
        <begin position="137"/>
        <end position="161"/>
    </location>
</feature>
<organism evidence="2 3">
    <name type="scientific">Pyrococcus kukulkanii</name>
    <dbReference type="NCBI Taxonomy" id="1609559"/>
    <lineage>
        <taxon>Archaea</taxon>
        <taxon>Methanobacteriati</taxon>
        <taxon>Methanobacteriota</taxon>
        <taxon>Thermococci</taxon>
        <taxon>Thermococcales</taxon>
        <taxon>Thermococcaceae</taxon>
        <taxon>Pyrococcus</taxon>
    </lineage>
</organism>
<dbReference type="PATRIC" id="fig|1609559.3.peg.11"/>
<feature type="transmembrane region" description="Helical" evidence="1">
    <location>
        <begin position="20"/>
        <end position="42"/>
    </location>
</feature>
<dbReference type="Proteomes" id="UP000070587">
    <property type="component" value="Chromosome"/>
</dbReference>
<feature type="transmembrane region" description="Helical" evidence="1">
    <location>
        <begin position="208"/>
        <end position="231"/>
    </location>
</feature>
<dbReference type="GeneID" id="28490175"/>
<accession>A0A127B719</accession>
<evidence type="ECO:0000313" key="3">
    <source>
        <dbReference type="Proteomes" id="UP000070587"/>
    </source>
</evidence>
<keyword evidence="1" id="KW-0472">Membrane</keyword>
<feature type="transmembrane region" description="Helical" evidence="1">
    <location>
        <begin position="54"/>
        <end position="74"/>
    </location>
</feature>
<keyword evidence="1" id="KW-1133">Transmembrane helix</keyword>
<reference evidence="3" key="1">
    <citation type="submission" date="2015-02" db="EMBL/GenBank/DDBJ databases">
        <title>Pyrococcus kukulkanii sp. nov., a novel hyperthermophilic archaeon isolated from a deep-sea hydrothermal vent at the Guaymas Basin.</title>
        <authorList>
            <person name="Oger P.M."/>
            <person name="Callac N."/>
            <person name="Jebbar M."/>
            <person name="Godfroy A."/>
        </authorList>
    </citation>
    <scope>NUCLEOTIDE SEQUENCE [LARGE SCALE GENOMIC DNA]</scope>
    <source>
        <strain evidence="3">NCB100</strain>
    </source>
</reference>
<gene>
    <name evidence="2" type="ORF">TQ32_00055</name>
</gene>
<dbReference type="RefSeq" id="WP_068319862.1">
    <property type="nucleotide sequence ID" value="NZ_CP010835.1"/>
</dbReference>
<feature type="transmembrane region" description="Helical" evidence="1">
    <location>
        <begin position="251"/>
        <end position="272"/>
    </location>
</feature>
<feature type="transmembrane region" description="Helical" evidence="1">
    <location>
        <begin position="113"/>
        <end position="131"/>
    </location>
</feature>
<dbReference type="EMBL" id="CP010835">
    <property type="protein sequence ID" value="AMM53058.1"/>
    <property type="molecule type" value="Genomic_DNA"/>
</dbReference>
<evidence type="ECO:0000256" key="1">
    <source>
        <dbReference type="SAM" id="Phobius"/>
    </source>
</evidence>
<dbReference type="KEGG" id="pyc:TQ32_00055"/>
<feature type="transmembrane region" description="Helical" evidence="1">
    <location>
        <begin position="322"/>
        <end position="340"/>
    </location>
</feature>
<proteinExistence type="predicted"/>
<protein>
    <submittedName>
        <fullName evidence="2">Uncharacterized protein</fullName>
    </submittedName>
</protein>
<reference evidence="2 3" key="2">
    <citation type="journal article" date="2016" name="Int. J. Syst. Evol. Microbiol.">
        <title>Pyrococcus kukulkanii sp. nov., a hyperthermophilic, piezophilic archaeon isolated from a deep-sea hydrothermal vent.</title>
        <authorList>
            <person name="Callac N."/>
            <person name="Oger P."/>
            <person name="Lesongeur F."/>
            <person name="Rattray J.E."/>
            <person name="Vannier P."/>
            <person name="Michoud G."/>
            <person name="Beauverger M."/>
            <person name="Gayet N."/>
            <person name="Rouxel O."/>
            <person name="Jebbar M."/>
            <person name="Godfroy A."/>
        </authorList>
    </citation>
    <scope>NUCLEOTIDE SEQUENCE [LARGE SCALE GENOMIC DNA]</scope>
    <source>
        <strain evidence="2 3">NCB100</strain>
    </source>
</reference>
<dbReference type="AlphaFoldDB" id="A0A127B719"/>
<sequence>MDKKLELIADIIVGKHLKKVPFLGIPYTIVLLMLPSSILGPWRAYKVLGIHDFVYLLIGPITSFFGVIIMYPVVERILSKEYLNEVILTLDSVLSESRETIREIMERSLDKNFLNKITFILAVSLYFIWVFKGFPDTLLMLFTITAMIVWVPAISATLYVLKLGKTIVTALGGNYEKFGLSKTIEMIITGKNPIRDFVKFKHKLERIFVPYITLVLRLMMISFVVEIGAYIVRIRGQTLGFPRNELESFLYSANLVFIGSFLVLLFLVYLIVKLSLELKDAFLVEIKAIKVKNNSQTSLIVLEEIEDIVKDSTFILLSPQQLLEIMAIIITALSIVLTIMS</sequence>